<dbReference type="Proteomes" id="UP000807353">
    <property type="component" value="Unassembled WGS sequence"/>
</dbReference>
<dbReference type="AlphaFoldDB" id="A0A9P5XYS9"/>
<reference evidence="1" key="1">
    <citation type="submission" date="2020-11" db="EMBL/GenBank/DDBJ databases">
        <authorList>
            <consortium name="DOE Joint Genome Institute"/>
            <person name="Ahrendt S."/>
            <person name="Riley R."/>
            <person name="Andreopoulos W."/>
            <person name="Labutti K."/>
            <person name="Pangilinan J."/>
            <person name="Ruiz-Duenas F.J."/>
            <person name="Barrasa J.M."/>
            <person name="Sanchez-Garcia M."/>
            <person name="Camarero S."/>
            <person name="Miyauchi S."/>
            <person name="Serrano A."/>
            <person name="Linde D."/>
            <person name="Babiker R."/>
            <person name="Drula E."/>
            <person name="Ayuso-Fernandez I."/>
            <person name="Pacheco R."/>
            <person name="Padilla G."/>
            <person name="Ferreira P."/>
            <person name="Barriuso J."/>
            <person name="Kellner H."/>
            <person name="Castanera R."/>
            <person name="Alfaro M."/>
            <person name="Ramirez L."/>
            <person name="Pisabarro A.G."/>
            <person name="Kuo A."/>
            <person name="Tritt A."/>
            <person name="Lipzen A."/>
            <person name="He G."/>
            <person name="Yan M."/>
            <person name="Ng V."/>
            <person name="Cullen D."/>
            <person name="Martin F."/>
            <person name="Rosso M.-N."/>
            <person name="Henrissat B."/>
            <person name="Hibbett D."/>
            <person name="Martinez A.T."/>
            <person name="Grigoriev I.V."/>
        </authorList>
    </citation>
    <scope>NUCLEOTIDE SEQUENCE</scope>
    <source>
        <strain evidence="1">CBS 247.69</strain>
    </source>
</reference>
<evidence type="ECO:0008006" key="3">
    <source>
        <dbReference type="Google" id="ProtNLM"/>
    </source>
</evidence>
<gene>
    <name evidence="1" type="ORF">BDZ94DRAFT_1063909</name>
</gene>
<evidence type="ECO:0000313" key="2">
    <source>
        <dbReference type="Proteomes" id="UP000807353"/>
    </source>
</evidence>
<accession>A0A9P5XYS9</accession>
<sequence>MIKIANYLQGYINAWLNLVDSLRNSAWSTRESNSKLEDTHDSGGQQPSSLNSCLRFKKALRRILWLGPREAIHKWTSPFLVEPPLNIKSSTTRSSSTPIQPGGAIDRSLLLPTEVLQKIFLHILPDRISSVDWKLETLWPHPRLEDAFLDLRKVCQRWNDAILSSCVWRHSSIAWSVATSTKSDSTPRLAFIERQVITPPVDVISYRIGNEPMTANSDLIMDIVRRLIIDCQMARIVLPDREVVPSDNITIGPSRVQGIPRLRVLSWKSPYSIDIMLPRRWKLPWANLRQAPWEQLTAIFLHCPIAMEDCISILMRYPTLATVEFGNVNSSTVGANDDPLDSPVNSTLSSLKITSFVGIDVLFSNVQLQKITHLHLHLIYIIEHRALEDLNVPWCSLEIFVLECALDVPDAHKVFRQCRSVNRLEWHWPQGFGRDLLTILTPWEPLELYNLENLIITPTLPASHVRSLLEVLANCICSTPHLNLPSLPRFVWRGELRAGAFTRLETISLTSPISAQEFLSVVGLSIHLRKLDVRVRDANLDSDDRADGMVHPNLRHLYLRTPVKNPEPLLNSITFPSLMTFEMRYEETQYSLHWAGDYSHGHYLRGLSSLIQRSRSRVRQEHPMCSFVLVGFTMLKTDLMEIIERDTSFKGTNIVINDVLVFDSTPIADRSPLPFTLIRAQQG</sequence>
<proteinExistence type="predicted"/>
<evidence type="ECO:0000313" key="1">
    <source>
        <dbReference type="EMBL" id="KAF9459042.1"/>
    </source>
</evidence>
<dbReference type="OrthoDB" id="3128006at2759"/>
<dbReference type="EMBL" id="MU150325">
    <property type="protein sequence ID" value="KAF9459042.1"/>
    <property type="molecule type" value="Genomic_DNA"/>
</dbReference>
<name>A0A9P5XYS9_9AGAR</name>
<protein>
    <recommendedName>
        <fullName evidence="3">F-box domain-containing protein</fullName>
    </recommendedName>
</protein>
<organism evidence="1 2">
    <name type="scientific">Collybia nuda</name>
    <dbReference type="NCBI Taxonomy" id="64659"/>
    <lineage>
        <taxon>Eukaryota</taxon>
        <taxon>Fungi</taxon>
        <taxon>Dikarya</taxon>
        <taxon>Basidiomycota</taxon>
        <taxon>Agaricomycotina</taxon>
        <taxon>Agaricomycetes</taxon>
        <taxon>Agaricomycetidae</taxon>
        <taxon>Agaricales</taxon>
        <taxon>Tricholomatineae</taxon>
        <taxon>Clitocybaceae</taxon>
        <taxon>Collybia</taxon>
    </lineage>
</organism>
<keyword evidence="2" id="KW-1185">Reference proteome</keyword>
<comment type="caution">
    <text evidence="1">The sequence shown here is derived from an EMBL/GenBank/DDBJ whole genome shotgun (WGS) entry which is preliminary data.</text>
</comment>